<dbReference type="Proteomes" id="UP001497493">
    <property type="component" value="Chromosome"/>
</dbReference>
<dbReference type="InterPro" id="IPR036291">
    <property type="entry name" value="NAD(P)-bd_dom_sf"/>
</dbReference>
<dbReference type="EMBL" id="OZ026884">
    <property type="protein sequence ID" value="CAL1239546.1"/>
    <property type="molecule type" value="Genomic_DNA"/>
</dbReference>
<reference evidence="6 7" key="1">
    <citation type="submission" date="2024-04" db="EMBL/GenBank/DDBJ databases">
        <authorList>
            <person name="Cremers G."/>
        </authorList>
    </citation>
    <scope>NUCLEOTIDE SEQUENCE [LARGE SCALE GENOMIC DNA]</scope>
    <source>
        <strain evidence="6">MeCH1-AG</strain>
    </source>
</reference>
<dbReference type="RefSeq" id="WP_348759091.1">
    <property type="nucleotide sequence ID" value="NZ_OZ026884.1"/>
</dbReference>
<comment type="similarity">
    <text evidence="3">Belongs to the D-isomer specific 2-hydroxyacid dehydrogenase family.</text>
</comment>
<dbReference type="Pfam" id="PF02826">
    <property type="entry name" value="2-Hacid_dh_C"/>
    <property type="match status" value="1"/>
</dbReference>
<keyword evidence="7" id="KW-1185">Reference proteome</keyword>
<feature type="domain" description="D-isomer specific 2-hydroxyacid dehydrogenase NAD-binding" evidence="5">
    <location>
        <begin position="112"/>
        <end position="291"/>
    </location>
</feature>
<dbReference type="PANTHER" id="PTHR10996:SF283">
    <property type="entry name" value="GLYOXYLATE_HYDROXYPYRUVATE REDUCTASE B"/>
    <property type="match status" value="1"/>
</dbReference>
<evidence type="ECO:0000259" key="5">
    <source>
        <dbReference type="Pfam" id="PF02826"/>
    </source>
</evidence>
<dbReference type="CDD" id="cd05301">
    <property type="entry name" value="GDH"/>
    <property type="match status" value="1"/>
</dbReference>
<dbReference type="Pfam" id="PF00389">
    <property type="entry name" value="2-Hacid_dh"/>
    <property type="match status" value="1"/>
</dbReference>
<dbReference type="PANTHER" id="PTHR10996">
    <property type="entry name" value="2-HYDROXYACID DEHYDROGENASE-RELATED"/>
    <property type="match status" value="1"/>
</dbReference>
<dbReference type="EC" id="1.1.1.26" evidence="6"/>
<dbReference type="Gene3D" id="3.40.50.720">
    <property type="entry name" value="NAD(P)-binding Rossmann-like Domain"/>
    <property type="match status" value="2"/>
</dbReference>
<dbReference type="SUPFAM" id="SSF51735">
    <property type="entry name" value="NAD(P)-binding Rossmann-fold domains"/>
    <property type="match status" value="1"/>
</dbReference>
<evidence type="ECO:0000313" key="7">
    <source>
        <dbReference type="Proteomes" id="UP001497493"/>
    </source>
</evidence>
<evidence type="ECO:0000256" key="1">
    <source>
        <dbReference type="ARBA" id="ARBA00023002"/>
    </source>
</evidence>
<dbReference type="InterPro" id="IPR006139">
    <property type="entry name" value="D-isomer_2_OHA_DH_cat_dom"/>
</dbReference>
<protein>
    <submittedName>
        <fullName evidence="6">Glyoxylate reductase</fullName>
        <ecNumber evidence="6">1.1.1.26</ecNumber>
    </submittedName>
</protein>
<sequence>MTKPKALVTRRWPEPCEAKLQESFEVTFNRDDHPMTSAELREALRDYDAVLPTVTDTLDAGVLSVEPLRCKILGNFGVGYNHIDLAAAKARGITVTNTPEVLTDCTADIAMLLLLMAARRASEGERLIRSGGWTGWSPTQLLGTKVTGKTLGLIGFGRIARAMATKAHFGFGMPILFYDPHPPAQALIDPLSARPCASLEEVLKEADFVALHCPGSRENHHLIDGPRLALMKPGAILINTARGDVVDNRALIEALRNRTIAAAGLDVYEGEPNLDPAFLTLDNVALLPHLGSATWETRIAMGMRVIENVTAFFDGLTPRDKVV</sequence>
<dbReference type="InterPro" id="IPR029753">
    <property type="entry name" value="D-isomer_DH_CS"/>
</dbReference>
<evidence type="ECO:0000256" key="2">
    <source>
        <dbReference type="ARBA" id="ARBA00023027"/>
    </source>
</evidence>
<evidence type="ECO:0000256" key="3">
    <source>
        <dbReference type="RuleBase" id="RU003719"/>
    </source>
</evidence>
<dbReference type="PROSITE" id="PS00671">
    <property type="entry name" value="D_2_HYDROXYACID_DH_3"/>
    <property type="match status" value="1"/>
</dbReference>
<evidence type="ECO:0000313" key="6">
    <source>
        <dbReference type="EMBL" id="CAL1239546.1"/>
    </source>
</evidence>
<feature type="domain" description="D-isomer specific 2-hydroxyacid dehydrogenase catalytic" evidence="4">
    <location>
        <begin position="9"/>
        <end position="322"/>
    </location>
</feature>
<gene>
    <name evidence="6" type="primary">gyaR</name>
    <name evidence="6" type="ORF">MECH1_V1_0770</name>
</gene>
<proteinExistence type="inferred from homology"/>
<dbReference type="InterPro" id="IPR006140">
    <property type="entry name" value="D-isomer_DH_NAD-bd"/>
</dbReference>
<keyword evidence="1 3" id="KW-0560">Oxidoreductase</keyword>
<organism evidence="6 7">
    <name type="scientific">Candidatus Methylocalor cossyra</name>
    <dbReference type="NCBI Taxonomy" id="3108543"/>
    <lineage>
        <taxon>Bacteria</taxon>
        <taxon>Pseudomonadati</taxon>
        <taxon>Pseudomonadota</taxon>
        <taxon>Gammaproteobacteria</taxon>
        <taxon>Methylococcales</taxon>
        <taxon>Methylococcaceae</taxon>
        <taxon>Candidatus Methylocalor</taxon>
    </lineage>
</organism>
<dbReference type="PROSITE" id="PS00670">
    <property type="entry name" value="D_2_HYDROXYACID_DH_2"/>
    <property type="match status" value="1"/>
</dbReference>
<accession>A0ABP1C600</accession>
<evidence type="ECO:0000259" key="4">
    <source>
        <dbReference type="Pfam" id="PF00389"/>
    </source>
</evidence>
<dbReference type="SUPFAM" id="SSF52283">
    <property type="entry name" value="Formate/glycerate dehydrogenase catalytic domain-like"/>
    <property type="match status" value="1"/>
</dbReference>
<name>A0ABP1C600_9GAMM</name>
<dbReference type="InterPro" id="IPR050223">
    <property type="entry name" value="D-isomer_2-hydroxyacid_DH"/>
</dbReference>
<keyword evidence="2" id="KW-0520">NAD</keyword>
<dbReference type="GO" id="GO:0047964">
    <property type="term" value="F:glyoxylate reductase (NADH) activity"/>
    <property type="evidence" value="ECO:0007669"/>
    <property type="project" value="UniProtKB-EC"/>
</dbReference>